<evidence type="ECO:0000313" key="8">
    <source>
        <dbReference type="Proteomes" id="UP000015102"/>
    </source>
</evidence>
<dbReference type="FunFam" id="2.60.120.200:FF:000040">
    <property type="entry name" value="neural-cadherin isoform X1"/>
    <property type="match status" value="1"/>
</dbReference>
<dbReference type="Proteomes" id="UP000015102">
    <property type="component" value="Unassembled WGS sequence"/>
</dbReference>
<feature type="domain" description="EGF-like" evidence="5">
    <location>
        <begin position="557"/>
        <end position="597"/>
    </location>
</feature>
<feature type="domain" description="Cadherin" evidence="6">
    <location>
        <begin position="3"/>
        <end position="54"/>
    </location>
</feature>
<feature type="disulfide bond" evidence="3">
    <location>
        <begin position="587"/>
        <end position="596"/>
    </location>
</feature>
<dbReference type="EMBL" id="CAQQ02163620">
    <property type="status" value="NOT_ANNOTATED_CDS"/>
    <property type="molecule type" value="Genomic_DNA"/>
</dbReference>
<dbReference type="InterPro" id="IPR013320">
    <property type="entry name" value="ConA-like_dom_sf"/>
</dbReference>
<dbReference type="GO" id="GO:0001736">
    <property type="term" value="P:establishment of planar polarity"/>
    <property type="evidence" value="ECO:0007669"/>
    <property type="project" value="UniProtKB-ARBA"/>
</dbReference>
<dbReference type="HOGENOM" id="CLU_000347_0_0_1"/>
<dbReference type="SMART" id="SM00282">
    <property type="entry name" value="LamG"/>
    <property type="match status" value="1"/>
</dbReference>
<keyword evidence="8" id="KW-1185">Reference proteome</keyword>
<dbReference type="InterPro" id="IPR056370">
    <property type="entry name" value="Shg-like_Ig-like"/>
</dbReference>
<dbReference type="CDD" id="cd00110">
    <property type="entry name" value="LamG"/>
    <property type="match status" value="2"/>
</dbReference>
<evidence type="ECO:0000313" key="7">
    <source>
        <dbReference type="EnsemblMetazoa" id="MESCA000193-PA"/>
    </source>
</evidence>
<dbReference type="PROSITE" id="PS50268">
    <property type="entry name" value="CADHERIN_2"/>
    <property type="match status" value="1"/>
</dbReference>
<dbReference type="InterPro" id="IPR001791">
    <property type="entry name" value="Laminin_G"/>
</dbReference>
<dbReference type="CDD" id="cd00054">
    <property type="entry name" value="EGF_CA"/>
    <property type="match status" value="2"/>
</dbReference>
<dbReference type="GO" id="GO:0005509">
    <property type="term" value="F:calcium ion binding"/>
    <property type="evidence" value="ECO:0007669"/>
    <property type="project" value="UniProtKB-UniRule"/>
</dbReference>
<dbReference type="PROSITE" id="PS01186">
    <property type="entry name" value="EGF_2"/>
    <property type="match status" value="2"/>
</dbReference>
<dbReference type="InterPro" id="IPR000742">
    <property type="entry name" value="EGF"/>
</dbReference>
<dbReference type="EnsemblMetazoa" id="MESCA000193-RA">
    <property type="protein sequence ID" value="MESCA000193-PA"/>
    <property type="gene ID" value="MESCA000193"/>
</dbReference>
<evidence type="ECO:0000256" key="2">
    <source>
        <dbReference type="PROSITE-ProRule" id="PRU00043"/>
    </source>
</evidence>
<dbReference type="SUPFAM" id="SSF49313">
    <property type="entry name" value="Cadherin-like"/>
    <property type="match status" value="2"/>
</dbReference>
<name>T1GAD8_MEGSC</name>
<evidence type="ECO:0000259" key="4">
    <source>
        <dbReference type="PROSITE" id="PS50025"/>
    </source>
</evidence>
<dbReference type="GO" id="GO:0030154">
    <property type="term" value="P:cell differentiation"/>
    <property type="evidence" value="ECO:0007669"/>
    <property type="project" value="UniProtKB-ARBA"/>
</dbReference>
<dbReference type="InterPro" id="IPR002126">
    <property type="entry name" value="Cadherin-like_dom"/>
</dbReference>
<feature type="domain" description="EGF-like" evidence="5">
    <location>
        <begin position="313"/>
        <end position="347"/>
    </location>
</feature>
<dbReference type="SUPFAM" id="SSF49899">
    <property type="entry name" value="Concanavalin A-like lectins/glucanases"/>
    <property type="match status" value="2"/>
</dbReference>
<organism evidence="7 8">
    <name type="scientific">Megaselia scalaris</name>
    <name type="common">Humpbacked fly</name>
    <name type="synonym">Phora scalaris</name>
    <dbReference type="NCBI Taxonomy" id="36166"/>
    <lineage>
        <taxon>Eukaryota</taxon>
        <taxon>Metazoa</taxon>
        <taxon>Ecdysozoa</taxon>
        <taxon>Arthropoda</taxon>
        <taxon>Hexapoda</taxon>
        <taxon>Insecta</taxon>
        <taxon>Pterygota</taxon>
        <taxon>Neoptera</taxon>
        <taxon>Endopterygota</taxon>
        <taxon>Diptera</taxon>
        <taxon>Brachycera</taxon>
        <taxon>Muscomorpha</taxon>
        <taxon>Platypezoidea</taxon>
        <taxon>Phoridae</taxon>
        <taxon>Megaseliini</taxon>
        <taxon>Megaselia</taxon>
    </lineage>
</organism>
<keyword evidence="2" id="KW-0106">Calcium</keyword>
<dbReference type="Pfam" id="PF00008">
    <property type="entry name" value="EGF"/>
    <property type="match status" value="1"/>
</dbReference>
<dbReference type="Gene3D" id="2.60.40.60">
    <property type="entry name" value="Cadherins"/>
    <property type="match status" value="1"/>
</dbReference>
<dbReference type="Gene3D" id="2.60.120.200">
    <property type="match status" value="2"/>
</dbReference>
<dbReference type="Gene3D" id="2.10.25.10">
    <property type="entry name" value="Laminin"/>
    <property type="match status" value="2"/>
</dbReference>
<reference evidence="7" key="2">
    <citation type="submission" date="2015-06" db="UniProtKB">
        <authorList>
            <consortium name="EnsemblMetazoa"/>
        </authorList>
    </citation>
    <scope>IDENTIFICATION</scope>
</reference>
<dbReference type="SMART" id="SM00181">
    <property type="entry name" value="EGF"/>
    <property type="match status" value="2"/>
</dbReference>
<feature type="disulfide bond" evidence="3">
    <location>
        <begin position="337"/>
        <end position="346"/>
    </location>
</feature>
<evidence type="ECO:0000259" key="6">
    <source>
        <dbReference type="PROSITE" id="PS50268"/>
    </source>
</evidence>
<dbReference type="CDD" id="cd11304">
    <property type="entry name" value="Cadherin_repeat"/>
    <property type="match status" value="1"/>
</dbReference>
<dbReference type="Pfam" id="PF02210">
    <property type="entry name" value="Laminin_G_2"/>
    <property type="match status" value="1"/>
</dbReference>
<comment type="caution">
    <text evidence="3">Lacks conserved residue(s) required for the propagation of feature annotation.</text>
</comment>
<evidence type="ECO:0000259" key="5">
    <source>
        <dbReference type="PROSITE" id="PS50026"/>
    </source>
</evidence>
<dbReference type="Pfam" id="PF24811">
    <property type="entry name" value="Ig_Shg"/>
    <property type="match status" value="1"/>
</dbReference>
<feature type="domain" description="Laminin G" evidence="4">
    <location>
        <begin position="348"/>
        <end position="554"/>
    </location>
</feature>
<evidence type="ECO:0000256" key="1">
    <source>
        <dbReference type="ARBA" id="ARBA00023157"/>
    </source>
</evidence>
<dbReference type="PROSITE" id="PS50026">
    <property type="entry name" value="EGF_3"/>
    <property type="match status" value="2"/>
</dbReference>
<dbReference type="OMA" id="INDVHIA"/>
<dbReference type="PROSITE" id="PS00022">
    <property type="entry name" value="EGF_1"/>
    <property type="match status" value="2"/>
</dbReference>
<keyword evidence="1 3" id="KW-1015">Disulfide bond</keyword>
<dbReference type="GO" id="GO:0016020">
    <property type="term" value="C:membrane"/>
    <property type="evidence" value="ECO:0007669"/>
    <property type="project" value="UniProtKB-SubCell"/>
</dbReference>
<protein>
    <recommendedName>
        <fullName evidence="9">Cadherin domain-containing protein</fullName>
    </recommendedName>
</protein>
<dbReference type="GO" id="GO:0007156">
    <property type="term" value="P:homophilic cell adhesion via plasma membrane adhesion molecules"/>
    <property type="evidence" value="ECO:0007669"/>
    <property type="project" value="InterPro"/>
</dbReference>
<evidence type="ECO:0008006" key="9">
    <source>
        <dbReference type="Google" id="ProtNLM"/>
    </source>
</evidence>
<dbReference type="PANTHER" id="PTHR15036:SF49">
    <property type="entry name" value="AXOTACTIN"/>
    <property type="match status" value="1"/>
</dbReference>
<evidence type="ECO:0000256" key="3">
    <source>
        <dbReference type="PROSITE-ProRule" id="PRU00076"/>
    </source>
</evidence>
<dbReference type="STRING" id="36166.T1GAD8"/>
<dbReference type="PANTHER" id="PTHR15036">
    <property type="entry name" value="PIKACHURIN-LIKE PROTEIN"/>
    <property type="match status" value="1"/>
</dbReference>
<keyword evidence="3" id="KW-0245">EGF-like domain</keyword>
<dbReference type="InterPro" id="IPR050372">
    <property type="entry name" value="Neurexin-related_CASP"/>
</dbReference>
<dbReference type="GO" id="GO:0048513">
    <property type="term" value="P:animal organ development"/>
    <property type="evidence" value="ECO:0007669"/>
    <property type="project" value="UniProtKB-ARBA"/>
</dbReference>
<dbReference type="AlphaFoldDB" id="T1GAD8"/>
<dbReference type="PROSITE" id="PS50025">
    <property type="entry name" value="LAM_G_DOMAIN"/>
    <property type="match status" value="1"/>
</dbReference>
<dbReference type="InterPro" id="IPR015919">
    <property type="entry name" value="Cadherin-like_sf"/>
</dbReference>
<reference evidence="8" key="1">
    <citation type="submission" date="2013-02" db="EMBL/GenBank/DDBJ databases">
        <authorList>
            <person name="Hughes D."/>
        </authorList>
    </citation>
    <scope>NUCLEOTIDE SEQUENCE</scope>
    <source>
        <strain>Durham</strain>
        <strain evidence="8">NC isolate 2 -- Noor lab</strain>
    </source>
</reference>
<dbReference type="Pfam" id="PF23106">
    <property type="entry name" value="EGF_Teneurin"/>
    <property type="match status" value="1"/>
</dbReference>
<accession>T1GAD8</accession>
<sequence>MAILSSLRSFDRELQKEYAIPIVIMDNGTPPLTGTSTLTVVIGDINDNQMQPGTKDIIIYKWPESTYTTDTEIGRVYVHDLDDWDLPDKKFYWDGSEPPFFYLNENTGMLTMRSITPKGKYYLRFKVYDSKHTQIGIEANVSVLVQEVTREALDNSATIRITGLSDEDFIRVWDYRSQNIVKSKLEMFKEKIAELLSSHKDKVEIFSVQLKQINPPITDVRFAIKEQTYYKPVRLHGMILMNRNEIERYVGINISMAGINECLYEEEFCKGSCTNVVEERRTLYMVNANRTALVGPHIETYADCSCGARNFSKLENCFTRPCMNNGVDSRTGPICTCPEGYTGPRCQQTTVSFNGYGWAWYPAFDTCRDTHISLEFITNTTDGLILYNGPIVSPKPNEKVLSDFLSLEIEGGYPRCLIDFGSGTLELLIRTKRPVNDGEWHRIDLFWDTENVRMVVDFCKTANVTESLDGTVFELDDSTCQARGSIPPYNQYLNVNSPLQIGGIYREEYDSQIFQWRYIPTNQGFTGCIRNVRINSFLYDMSSAGLSRNIEKGCPQTERFCTHYTNLKGCSGHGVCSSSYNKAKCICDPGWTGSTCKQATIPTTFLEQSYVKYALSFEPDLFTTDIQLRFRTREGSGELFRISDQHSREYGVLEIREARLRFRSATVTHRSKRRSLAYGEGESIWIHDHADDGGGEGRRYNESFVLEGHQWLTIDKQEGVYAGGKAEYTGVATYDVYGDYRRSCLDDIREWK</sequence>
<dbReference type="GO" id="GO:0007163">
    <property type="term" value="P:establishment or maintenance of cell polarity"/>
    <property type="evidence" value="ECO:0007669"/>
    <property type="project" value="UniProtKB-ARBA"/>
</dbReference>
<proteinExistence type="predicted"/>